<evidence type="ECO:0000313" key="3">
    <source>
        <dbReference type="Proteomes" id="UP001189429"/>
    </source>
</evidence>
<evidence type="ECO:0000313" key="2">
    <source>
        <dbReference type="EMBL" id="CAK0832735.1"/>
    </source>
</evidence>
<keyword evidence="3" id="KW-1185">Reference proteome</keyword>
<reference evidence="2" key="1">
    <citation type="submission" date="2023-10" db="EMBL/GenBank/DDBJ databases">
        <authorList>
            <person name="Chen Y."/>
            <person name="Shah S."/>
            <person name="Dougan E. K."/>
            <person name="Thang M."/>
            <person name="Chan C."/>
        </authorList>
    </citation>
    <scope>NUCLEOTIDE SEQUENCE [LARGE SCALE GENOMIC DNA]</scope>
</reference>
<gene>
    <name evidence="2" type="ORF">PCOR1329_LOCUS30672</name>
</gene>
<feature type="compositionally biased region" description="Basic and acidic residues" evidence="1">
    <location>
        <begin position="44"/>
        <end position="80"/>
    </location>
</feature>
<evidence type="ECO:0000256" key="1">
    <source>
        <dbReference type="SAM" id="MobiDB-lite"/>
    </source>
</evidence>
<dbReference type="EMBL" id="CAUYUJ010011869">
    <property type="protein sequence ID" value="CAK0832735.1"/>
    <property type="molecule type" value="Genomic_DNA"/>
</dbReference>
<feature type="region of interest" description="Disordered" evidence="1">
    <location>
        <begin position="32"/>
        <end position="98"/>
    </location>
</feature>
<name>A0ABN9SLW8_9DINO</name>
<protein>
    <submittedName>
        <fullName evidence="2">Uncharacterized protein</fullName>
    </submittedName>
</protein>
<dbReference type="Proteomes" id="UP001189429">
    <property type="component" value="Unassembled WGS sequence"/>
</dbReference>
<accession>A0ABN9SLW8</accession>
<sequence length="130" mass="14462">MKTPRRAALHTAGRQRRVGGCRVCERRAAAGRRRARAAASIPSADREKLRSHAKTTEIRERERGGERERENKEIEKEKENGVNGAWRAKATDHTTRASGIEPEFRTACCGGESDMLSLSVYAGNTNQIDN</sequence>
<proteinExistence type="predicted"/>
<organism evidence="2 3">
    <name type="scientific">Prorocentrum cordatum</name>
    <dbReference type="NCBI Taxonomy" id="2364126"/>
    <lineage>
        <taxon>Eukaryota</taxon>
        <taxon>Sar</taxon>
        <taxon>Alveolata</taxon>
        <taxon>Dinophyceae</taxon>
        <taxon>Prorocentrales</taxon>
        <taxon>Prorocentraceae</taxon>
        <taxon>Prorocentrum</taxon>
    </lineage>
</organism>
<comment type="caution">
    <text evidence="2">The sequence shown here is derived from an EMBL/GenBank/DDBJ whole genome shotgun (WGS) entry which is preliminary data.</text>
</comment>